<dbReference type="CDD" id="cd00198">
    <property type="entry name" value="vWFA"/>
    <property type="match status" value="1"/>
</dbReference>
<feature type="domain" description="VWFA" evidence="1">
    <location>
        <begin position="42"/>
        <end position="252"/>
    </location>
</feature>
<name>A0P743_9PROT</name>
<dbReference type="OrthoDB" id="8532766at2"/>
<dbReference type="InterPro" id="IPR036465">
    <property type="entry name" value="vWFA_dom_sf"/>
</dbReference>
<accession>A0P743</accession>
<organism evidence="2 3">
    <name type="scientific">Methylophilales bacterium HTCC2181</name>
    <dbReference type="NCBI Taxonomy" id="383631"/>
    <lineage>
        <taxon>Bacteria</taxon>
        <taxon>Pseudomonadati</taxon>
        <taxon>Pseudomonadota</taxon>
        <taxon>Betaproteobacteria</taxon>
        <taxon>Nitrosomonadales</taxon>
        <taxon>OM43 clade</taxon>
    </lineage>
</organism>
<gene>
    <name evidence="2" type="ORF">MB2181_04730</name>
</gene>
<dbReference type="SUPFAM" id="SSF53300">
    <property type="entry name" value="vWA-like"/>
    <property type="match status" value="1"/>
</dbReference>
<dbReference type="PROSITE" id="PS50234">
    <property type="entry name" value="VWFA"/>
    <property type="match status" value="1"/>
</dbReference>
<evidence type="ECO:0000313" key="3">
    <source>
        <dbReference type="Proteomes" id="UP000054262"/>
    </source>
</evidence>
<protein>
    <submittedName>
        <fullName evidence="2">MxaL protein, putative</fullName>
    </submittedName>
</protein>
<dbReference type="SMART" id="SM00327">
    <property type="entry name" value="VWA"/>
    <property type="match status" value="1"/>
</dbReference>
<proteinExistence type="predicted"/>
<reference evidence="2 3" key="1">
    <citation type="submission" date="2006-11" db="EMBL/GenBank/DDBJ databases">
        <authorList>
            <person name="Giovannoni S."/>
            <person name="Vergin K."/>
            <person name="Ferriera S."/>
            <person name="Johnson J."/>
            <person name="Kravitz S."/>
            <person name="Beeson K."/>
            <person name="Sutton G."/>
            <person name="Rogers Y.-H."/>
            <person name="Friedman R."/>
            <person name="Frazier M."/>
            <person name="Venter J.C."/>
        </authorList>
    </citation>
    <scope>NUCLEOTIDE SEQUENCE [LARGE SCALE GENOMIC DNA]</scope>
    <source>
        <strain evidence="2 3">HTCC2181</strain>
    </source>
</reference>
<dbReference type="Gene3D" id="3.40.50.410">
    <property type="entry name" value="von Willebrand factor, type A domain"/>
    <property type="match status" value="1"/>
</dbReference>
<sequence length="323" mass="36432">MIAGIINILRNKTELTVMVLLALLCLLAINNPTVQLKKSITSYMLLVDVSQSMNAEDLLVKDSPVTRIEYTKLLLKNIIDRSDCGSFFSINIFVADNIANIIEPVEKCKNYDELMDTISKLEWRMAWKGNSRITFGIKSAAKMQDSLNFPSKILFFTDGDEAPKVNAINRVNLDDFNLGEELIFVGIGGNVPVPVKRYNSRNMYVGYWGSDIYDSLPGATGSRNSDSGKDEPDPSVASADYERYLTKLYEDYLISLSEQIKSQYIKGELSDTFTKKILDNRPHQKIQSDFQLERPAIFIGLLLIVALHLRRKLTALLSLISNR</sequence>
<dbReference type="AlphaFoldDB" id="A0P743"/>
<dbReference type="EMBL" id="AAUX01000001">
    <property type="protein sequence ID" value="EAV47353.1"/>
    <property type="molecule type" value="Genomic_DNA"/>
</dbReference>
<keyword evidence="3" id="KW-1185">Reference proteome</keyword>
<dbReference type="Proteomes" id="UP000054262">
    <property type="component" value="Unassembled WGS sequence"/>
</dbReference>
<dbReference type="Pfam" id="PF13519">
    <property type="entry name" value="VWA_2"/>
    <property type="match status" value="1"/>
</dbReference>
<dbReference type="InterPro" id="IPR002035">
    <property type="entry name" value="VWF_A"/>
</dbReference>
<evidence type="ECO:0000313" key="2">
    <source>
        <dbReference type="EMBL" id="EAV47353.1"/>
    </source>
</evidence>
<evidence type="ECO:0000259" key="1">
    <source>
        <dbReference type="PROSITE" id="PS50234"/>
    </source>
</evidence>
<comment type="caution">
    <text evidence="2">The sequence shown here is derived from an EMBL/GenBank/DDBJ whole genome shotgun (WGS) entry which is preliminary data.</text>
</comment>